<name>A0A9E7ZR73_9HYPH</name>
<dbReference type="PANTHER" id="PTHR30629:SF2">
    <property type="entry name" value="PROPHAGE INTEGRASE INTS-RELATED"/>
    <property type="match status" value="1"/>
</dbReference>
<comment type="similarity">
    <text evidence="1">Belongs to the 'phage' integrase family.</text>
</comment>
<dbReference type="InterPro" id="IPR038488">
    <property type="entry name" value="Integrase_DNA-bd_sf"/>
</dbReference>
<evidence type="ECO:0000256" key="3">
    <source>
        <dbReference type="ARBA" id="ARBA00023125"/>
    </source>
</evidence>
<dbReference type="Gene3D" id="3.30.160.390">
    <property type="entry name" value="Integrase, DNA-binding domain"/>
    <property type="match status" value="1"/>
</dbReference>
<proteinExistence type="inferred from homology"/>
<organism evidence="6">
    <name type="scientific">Bosea sp. NBC_00436</name>
    <dbReference type="NCBI Taxonomy" id="2969620"/>
    <lineage>
        <taxon>Bacteria</taxon>
        <taxon>Pseudomonadati</taxon>
        <taxon>Pseudomonadota</taxon>
        <taxon>Alphaproteobacteria</taxon>
        <taxon>Hyphomicrobiales</taxon>
        <taxon>Boseaceae</taxon>
        <taxon>Bosea</taxon>
    </lineage>
</organism>
<dbReference type="InterPro" id="IPR053876">
    <property type="entry name" value="Phage_int_M"/>
</dbReference>
<evidence type="ECO:0000256" key="1">
    <source>
        <dbReference type="ARBA" id="ARBA00008857"/>
    </source>
</evidence>
<dbReference type="Gene3D" id="1.10.150.130">
    <property type="match status" value="1"/>
</dbReference>
<reference evidence="6" key="1">
    <citation type="submission" date="2022-08" db="EMBL/GenBank/DDBJ databases">
        <title>Complete Genome Sequences of 2 Bosea sp. soil isolates.</title>
        <authorList>
            <person name="Alvarez Arevalo M."/>
            <person name="Sterndorff E.B."/>
            <person name="Faurdal D."/>
            <person name="Joergensen T.S."/>
            <person name="Weber T."/>
        </authorList>
    </citation>
    <scope>NUCLEOTIDE SEQUENCE</scope>
    <source>
        <strain evidence="6">NBC_00436</strain>
    </source>
</reference>
<dbReference type="InterPro" id="IPR025166">
    <property type="entry name" value="Integrase_DNA_bind_dom"/>
</dbReference>
<evidence type="ECO:0000259" key="5">
    <source>
        <dbReference type="Pfam" id="PF22022"/>
    </source>
</evidence>
<keyword evidence="3 6" id="KW-0238">DNA-binding</keyword>
<feature type="domain" description="Integrase DNA-binding" evidence="4">
    <location>
        <begin position="8"/>
        <end position="90"/>
    </location>
</feature>
<dbReference type="EMBL" id="CP102774">
    <property type="protein sequence ID" value="UZF88834.1"/>
    <property type="molecule type" value="Genomic_DNA"/>
</dbReference>
<evidence type="ECO:0000313" key="6">
    <source>
        <dbReference type="EMBL" id="UZF88834.1"/>
    </source>
</evidence>
<evidence type="ECO:0000256" key="2">
    <source>
        <dbReference type="ARBA" id="ARBA00022908"/>
    </source>
</evidence>
<dbReference type="GO" id="GO:0003677">
    <property type="term" value="F:DNA binding"/>
    <property type="evidence" value="ECO:0007669"/>
    <property type="project" value="UniProtKB-KW"/>
</dbReference>
<dbReference type="AlphaFoldDB" id="A0A9E7ZR73"/>
<evidence type="ECO:0000259" key="4">
    <source>
        <dbReference type="Pfam" id="PF13356"/>
    </source>
</evidence>
<accession>A0A9E7ZR73</accession>
<sequence length="245" mass="26858">MSGALNRLSARFVATVKEPGRYADGGNLYLSISTNGGRRWVFFYRTAGRLKEMGLGSAREIALAKARERAQEARGLLADGKDPLDHKRAEVPDMPTFGETANAYVDDMAPGWSNPKHVEQWRTTLGNTEPDASKLRIAEAAEKAHRTALATLRALPVDKVETEHVLAVLIPIWQEKPETASRLRGRIEAVLAAATAKGHRSGANPALWRNHLDRLLPKRRKLSRGHHAALATFEGRDSAPPKAPA</sequence>
<dbReference type="Pfam" id="PF13356">
    <property type="entry name" value="Arm-DNA-bind_3"/>
    <property type="match status" value="1"/>
</dbReference>
<dbReference type="GO" id="GO:0015074">
    <property type="term" value="P:DNA integration"/>
    <property type="evidence" value="ECO:0007669"/>
    <property type="project" value="UniProtKB-KW"/>
</dbReference>
<protein>
    <submittedName>
        <fullName evidence="6">Arm DNA-binding domain-containing protein</fullName>
    </submittedName>
</protein>
<dbReference type="PANTHER" id="PTHR30629">
    <property type="entry name" value="PROPHAGE INTEGRASE"/>
    <property type="match status" value="1"/>
</dbReference>
<dbReference type="InterPro" id="IPR011010">
    <property type="entry name" value="DNA_brk_join_enz"/>
</dbReference>
<feature type="domain" description="Phage integrase central" evidence="5">
    <location>
        <begin position="97"/>
        <end position="211"/>
    </location>
</feature>
<dbReference type="InterPro" id="IPR050808">
    <property type="entry name" value="Phage_Integrase"/>
</dbReference>
<gene>
    <name evidence="6" type="ORF">NWE54_08620</name>
</gene>
<keyword evidence="2" id="KW-0229">DNA integration</keyword>
<dbReference type="Pfam" id="PF22022">
    <property type="entry name" value="Phage_int_M"/>
    <property type="match status" value="1"/>
</dbReference>
<dbReference type="InterPro" id="IPR010998">
    <property type="entry name" value="Integrase_recombinase_N"/>
</dbReference>
<dbReference type="SUPFAM" id="SSF56349">
    <property type="entry name" value="DNA breaking-rejoining enzymes"/>
    <property type="match status" value="1"/>
</dbReference>